<name>Q480D0_COLP3</name>
<gene>
    <name evidence="2" type="ordered locus">CPS_2884</name>
</gene>
<evidence type="ECO:0000313" key="3">
    <source>
        <dbReference type="Proteomes" id="UP000000547"/>
    </source>
</evidence>
<keyword evidence="1" id="KW-0472">Membrane</keyword>
<evidence type="ECO:0000256" key="1">
    <source>
        <dbReference type="SAM" id="Phobius"/>
    </source>
</evidence>
<feature type="transmembrane region" description="Helical" evidence="1">
    <location>
        <begin position="12"/>
        <end position="35"/>
    </location>
</feature>
<protein>
    <submittedName>
        <fullName evidence="2">Uncharacterized protein</fullName>
    </submittedName>
</protein>
<dbReference type="EMBL" id="CP000083">
    <property type="protein sequence ID" value="AAZ27629.1"/>
    <property type="molecule type" value="Genomic_DNA"/>
</dbReference>
<keyword evidence="1" id="KW-1133">Transmembrane helix</keyword>
<accession>Q480D0</accession>
<dbReference type="HOGENOM" id="CLU_3182466_0_0_6"/>
<organism evidence="2 3">
    <name type="scientific">Colwellia psychrerythraea (strain 34H / ATCC BAA-681)</name>
    <name type="common">Vibrio psychroerythus</name>
    <dbReference type="NCBI Taxonomy" id="167879"/>
    <lineage>
        <taxon>Bacteria</taxon>
        <taxon>Pseudomonadati</taxon>
        <taxon>Pseudomonadota</taxon>
        <taxon>Gammaproteobacteria</taxon>
        <taxon>Alteromonadales</taxon>
        <taxon>Colwelliaceae</taxon>
        <taxon>Colwellia</taxon>
    </lineage>
</organism>
<dbReference type="AlphaFoldDB" id="Q480D0"/>
<proteinExistence type="predicted"/>
<reference evidence="2" key="1">
    <citation type="journal article" date="2005" name="Proc. Natl. Acad. Sci. U.S.A.">
        <title>The psychrophilic lifestyle as revealed by the genome sequence of Colwellia psychrerythraea 34H through genomic and proteomic analyses.</title>
        <authorList>
            <person name="Methe B.A."/>
            <person name="Nelson K.E."/>
            <person name="Deming J.W."/>
            <person name="Momen B."/>
            <person name="Melamud E."/>
            <person name="Zhang X."/>
            <person name="Moult J."/>
            <person name="Madupu R."/>
            <person name="Nelson W.C."/>
            <person name="Dodson R.J."/>
            <person name="Brinkac L.M."/>
            <person name="Daugherty S.C."/>
            <person name="Durkin A.S."/>
            <person name="DeBoy R.T."/>
            <person name="Kolonay J.F."/>
            <person name="Sullivan S.A."/>
            <person name="Zhou L."/>
            <person name="Davidsen T.M."/>
            <person name="Wu M."/>
            <person name="Huston A.L."/>
            <person name="Lewis M."/>
            <person name="Weaver B."/>
            <person name="Weidman J.F."/>
            <person name="Khouri H."/>
            <person name="Utterback T.R."/>
            <person name="Feldblyum T.V."/>
            <person name="Fraser C.M."/>
        </authorList>
    </citation>
    <scope>NUCLEOTIDE SEQUENCE [LARGE SCALE GENOMIC DNA]</scope>
    <source>
        <strain evidence="2">34H</strain>
    </source>
</reference>
<sequence>MLWFSLLQCGLFYVVFTFCFSLLLISSKITVVYYYTLDQLRELSNG</sequence>
<keyword evidence="1" id="KW-0812">Transmembrane</keyword>
<evidence type="ECO:0000313" key="2">
    <source>
        <dbReference type="EMBL" id="AAZ27629.1"/>
    </source>
</evidence>
<dbReference type="Proteomes" id="UP000000547">
    <property type="component" value="Chromosome"/>
</dbReference>
<dbReference type="KEGG" id="cps:CPS_2884"/>